<keyword evidence="1" id="KW-0732">Signal</keyword>
<dbReference type="AlphaFoldDB" id="A0A1I1GCL3"/>
<name>A0A1I1GCL3_9GAMM</name>
<feature type="signal peptide" evidence="1">
    <location>
        <begin position="1"/>
        <end position="24"/>
    </location>
</feature>
<sequence length="159" mass="17352">MNISTMIKSVTLASGLLMSSFSFAADIDVNAGVNDLALHGYDAVSYFTKNKPTKGSHSYTATHKSAIYQFASEQNRDKFKANPAKYAPQFGGFCAMGAALNKKLDVDPMAYRVVEGKLYLNLNKAVQKKWLTDLSGNLETANRVWFGIQGVSIAQLNAE</sequence>
<dbReference type="EMBL" id="FOLO01000004">
    <property type="protein sequence ID" value="SFC07083.1"/>
    <property type="molecule type" value="Genomic_DNA"/>
</dbReference>
<reference evidence="2 3" key="1">
    <citation type="submission" date="2016-10" db="EMBL/GenBank/DDBJ databases">
        <authorList>
            <person name="de Groot N.N."/>
        </authorList>
    </citation>
    <scope>NUCLEOTIDE SEQUENCE [LARGE SCALE GENOMIC DNA]</scope>
    <source>
        <strain evidence="2 3">DSM 6059</strain>
    </source>
</reference>
<evidence type="ECO:0000313" key="2">
    <source>
        <dbReference type="EMBL" id="SFC07083.1"/>
    </source>
</evidence>
<evidence type="ECO:0008006" key="4">
    <source>
        <dbReference type="Google" id="ProtNLM"/>
    </source>
</evidence>
<dbReference type="STRING" id="1123010.SAMN02745724_00831"/>
<organism evidence="2 3">
    <name type="scientific">Pseudoalteromonas denitrificans DSM 6059</name>
    <dbReference type="NCBI Taxonomy" id="1123010"/>
    <lineage>
        <taxon>Bacteria</taxon>
        <taxon>Pseudomonadati</taxon>
        <taxon>Pseudomonadota</taxon>
        <taxon>Gammaproteobacteria</taxon>
        <taxon>Alteromonadales</taxon>
        <taxon>Pseudoalteromonadaceae</taxon>
        <taxon>Pseudoalteromonas</taxon>
    </lineage>
</organism>
<feature type="chain" id="PRO_5011503830" description="YHS domain-containing protein" evidence="1">
    <location>
        <begin position="25"/>
        <end position="159"/>
    </location>
</feature>
<evidence type="ECO:0000313" key="3">
    <source>
        <dbReference type="Proteomes" id="UP000198862"/>
    </source>
</evidence>
<dbReference type="NCBIfam" id="NF041384">
    <property type="entry name" value="YHS_seleno_dom"/>
    <property type="match status" value="1"/>
</dbReference>
<keyword evidence="3" id="KW-1185">Reference proteome</keyword>
<dbReference type="RefSeq" id="WP_091980255.1">
    <property type="nucleotide sequence ID" value="NZ_FOLO01000004.1"/>
</dbReference>
<dbReference type="OrthoDB" id="344729at2"/>
<accession>A0A1I1GCL3</accession>
<protein>
    <recommendedName>
        <fullName evidence="4">YHS domain-containing protein</fullName>
    </recommendedName>
</protein>
<gene>
    <name evidence="2" type="ORF">SAMN02745724_00831</name>
</gene>
<proteinExistence type="predicted"/>
<evidence type="ECO:0000256" key="1">
    <source>
        <dbReference type="SAM" id="SignalP"/>
    </source>
</evidence>
<dbReference type="Proteomes" id="UP000198862">
    <property type="component" value="Unassembled WGS sequence"/>
</dbReference>